<dbReference type="Pfam" id="PF00378">
    <property type="entry name" value="ECH_1"/>
    <property type="match status" value="1"/>
</dbReference>
<dbReference type="InterPro" id="IPR001753">
    <property type="entry name" value="Enoyl-CoA_hydra/iso"/>
</dbReference>
<keyword evidence="6" id="KW-1185">Reference proteome</keyword>
<dbReference type="PANTHER" id="PTHR43684:SF1">
    <property type="entry name" value="ENOYL-COA DELTA ISOMERASE 2"/>
    <property type="match status" value="1"/>
</dbReference>
<dbReference type="FunFam" id="3.90.226.10:FF:000084">
    <property type="entry name" value="Enoyl-CoA delta isomerase 2, mitochondrial"/>
    <property type="match status" value="1"/>
</dbReference>
<reference evidence="5 6" key="1">
    <citation type="submission" date="2024-05" db="EMBL/GenBank/DDBJ databases">
        <authorList>
            <person name="Wallberg A."/>
        </authorList>
    </citation>
    <scope>NUCLEOTIDE SEQUENCE [LARGE SCALE GENOMIC DNA]</scope>
</reference>
<dbReference type="CDD" id="cd06558">
    <property type="entry name" value="crotonase-like"/>
    <property type="match status" value="1"/>
</dbReference>
<comment type="subcellular location">
    <subcellularLocation>
        <location evidence="1">Peroxisome</location>
    </subcellularLocation>
</comment>
<gene>
    <name evidence="5" type="ORF">MNOR_LOCUS1585</name>
</gene>
<proteinExistence type="predicted"/>
<sequence>MASVIRCLVSTAASSSRHVLAGASRSTAASQMLPLCLSARCMSVSPAFTAAKEKLGTLKEDPGNQAKLRIYALFKQSTSGPVTGSRPGMMDFVKRAKFDAWKTVSDLSNEEAQQAYVDLVNELAGKEAPDVTAEETGQKYKNLLVSCEGGLRTITLNRPPKKNAITEEMYLEWIAALEEATADPGTVIVAITGAGDYYCSGNDLSNFMNIPEGGIQQKAVDSGVLLYKFVAAFIDFPKPLIAVVNGPAVGVSVTVMGLFDAVYSTDRATFNTPFSALGQSPEGCSSYTFPRIMGPGKASELLLFNKKVTAAQACELGLVTEVLPDASFQGEIWPRLQALAKLPVNSLVYSKALTRDLEKETLHKVNKMECDRLVERWASDDCFKAIMAFFNRKK</sequence>
<evidence type="ECO:0000259" key="4">
    <source>
        <dbReference type="PROSITE" id="PS51228"/>
    </source>
</evidence>
<dbReference type="SUPFAM" id="SSF52096">
    <property type="entry name" value="ClpP/crotonase"/>
    <property type="match status" value="1"/>
</dbReference>
<dbReference type="Gene3D" id="1.10.12.10">
    <property type="entry name" value="Lyase 2-enoyl-coa Hydratase, Chain A, domain 2"/>
    <property type="match status" value="1"/>
</dbReference>
<keyword evidence="2" id="KW-0576">Peroxisome</keyword>
<name>A0AAV2PNM2_MEGNR</name>
<dbReference type="InterPro" id="IPR051053">
    <property type="entry name" value="ECH/Chromodomain_protein"/>
</dbReference>
<evidence type="ECO:0000313" key="5">
    <source>
        <dbReference type="EMBL" id="CAL4060830.1"/>
    </source>
</evidence>
<comment type="caution">
    <text evidence="5">The sequence shown here is derived from an EMBL/GenBank/DDBJ whole genome shotgun (WGS) entry which is preliminary data.</text>
</comment>
<dbReference type="InterPro" id="IPR014352">
    <property type="entry name" value="FERM/acyl-CoA-bd_prot_sf"/>
</dbReference>
<accession>A0AAV2PNM2</accession>
<evidence type="ECO:0000313" key="6">
    <source>
        <dbReference type="Proteomes" id="UP001497623"/>
    </source>
</evidence>
<dbReference type="GO" id="GO:0005777">
    <property type="term" value="C:peroxisome"/>
    <property type="evidence" value="ECO:0007669"/>
    <property type="project" value="UniProtKB-SubCell"/>
</dbReference>
<dbReference type="InterPro" id="IPR000582">
    <property type="entry name" value="Acyl-CoA-binding_protein"/>
</dbReference>
<dbReference type="PRINTS" id="PR00689">
    <property type="entry name" value="ACOABINDINGP"/>
</dbReference>
<dbReference type="InterPro" id="IPR014748">
    <property type="entry name" value="Enoyl-CoA_hydra_C"/>
</dbReference>
<dbReference type="AlphaFoldDB" id="A0AAV2PNM2"/>
<dbReference type="PANTHER" id="PTHR43684">
    <property type="match status" value="1"/>
</dbReference>
<dbReference type="InterPro" id="IPR022408">
    <property type="entry name" value="Acyl-CoA-binding_prot_CS"/>
</dbReference>
<dbReference type="GO" id="GO:0000062">
    <property type="term" value="F:fatty-acyl-CoA binding"/>
    <property type="evidence" value="ECO:0007669"/>
    <property type="project" value="InterPro"/>
</dbReference>
<evidence type="ECO:0000256" key="2">
    <source>
        <dbReference type="ARBA" id="ARBA00023140"/>
    </source>
</evidence>
<evidence type="ECO:0000256" key="3">
    <source>
        <dbReference type="ARBA" id="ARBA00023235"/>
    </source>
</evidence>
<feature type="domain" description="ACB" evidence="4">
    <location>
        <begin position="44"/>
        <end position="129"/>
    </location>
</feature>
<dbReference type="EMBL" id="CAXKWB010000426">
    <property type="protein sequence ID" value="CAL4060830.1"/>
    <property type="molecule type" value="Genomic_DNA"/>
</dbReference>
<dbReference type="Pfam" id="PF00887">
    <property type="entry name" value="ACBP"/>
    <property type="match status" value="1"/>
</dbReference>
<evidence type="ECO:0000256" key="1">
    <source>
        <dbReference type="ARBA" id="ARBA00004275"/>
    </source>
</evidence>
<dbReference type="InterPro" id="IPR035984">
    <property type="entry name" value="Acyl-CoA-binding_sf"/>
</dbReference>
<organism evidence="5 6">
    <name type="scientific">Meganyctiphanes norvegica</name>
    <name type="common">Northern krill</name>
    <name type="synonym">Thysanopoda norvegica</name>
    <dbReference type="NCBI Taxonomy" id="48144"/>
    <lineage>
        <taxon>Eukaryota</taxon>
        <taxon>Metazoa</taxon>
        <taxon>Ecdysozoa</taxon>
        <taxon>Arthropoda</taxon>
        <taxon>Crustacea</taxon>
        <taxon>Multicrustacea</taxon>
        <taxon>Malacostraca</taxon>
        <taxon>Eumalacostraca</taxon>
        <taxon>Eucarida</taxon>
        <taxon>Euphausiacea</taxon>
        <taxon>Euphausiidae</taxon>
        <taxon>Meganyctiphanes</taxon>
    </lineage>
</organism>
<keyword evidence="3" id="KW-0413">Isomerase</keyword>
<dbReference type="PROSITE" id="PS00880">
    <property type="entry name" value="ACB_1"/>
    <property type="match status" value="1"/>
</dbReference>
<protein>
    <recommendedName>
        <fullName evidence="4">ACB domain-containing protein</fullName>
    </recommendedName>
</protein>
<dbReference type="PROSITE" id="PS51228">
    <property type="entry name" value="ACB_2"/>
    <property type="match status" value="1"/>
</dbReference>
<dbReference type="SUPFAM" id="SSF47027">
    <property type="entry name" value="Acyl-CoA binding protein"/>
    <property type="match status" value="1"/>
</dbReference>
<dbReference type="Proteomes" id="UP001497623">
    <property type="component" value="Unassembled WGS sequence"/>
</dbReference>
<dbReference type="GO" id="GO:0004165">
    <property type="term" value="F:delta(3)-delta(2)-enoyl-CoA isomerase activity"/>
    <property type="evidence" value="ECO:0007669"/>
    <property type="project" value="UniProtKB-ARBA"/>
</dbReference>
<dbReference type="InterPro" id="IPR029045">
    <property type="entry name" value="ClpP/crotonase-like_dom_sf"/>
</dbReference>
<dbReference type="GO" id="GO:0005739">
    <property type="term" value="C:mitochondrion"/>
    <property type="evidence" value="ECO:0007669"/>
    <property type="project" value="TreeGrafter"/>
</dbReference>
<dbReference type="Gene3D" id="3.90.226.10">
    <property type="entry name" value="2-enoyl-CoA Hydratase, Chain A, domain 1"/>
    <property type="match status" value="1"/>
</dbReference>
<dbReference type="Gene3D" id="1.20.80.10">
    <property type="match status" value="1"/>
</dbReference>